<evidence type="ECO:0008006" key="3">
    <source>
        <dbReference type="Google" id="ProtNLM"/>
    </source>
</evidence>
<reference evidence="1" key="1">
    <citation type="journal article" date="2022" name="bioRxiv">
        <title>Sequencing and chromosome-scale assembly of the giantPleurodeles waltlgenome.</title>
        <authorList>
            <person name="Brown T."/>
            <person name="Elewa A."/>
            <person name="Iarovenko S."/>
            <person name="Subramanian E."/>
            <person name="Araus A.J."/>
            <person name="Petzold A."/>
            <person name="Susuki M."/>
            <person name="Suzuki K.-i.T."/>
            <person name="Hayashi T."/>
            <person name="Toyoda A."/>
            <person name="Oliveira C."/>
            <person name="Osipova E."/>
            <person name="Leigh N.D."/>
            <person name="Simon A."/>
            <person name="Yun M.H."/>
        </authorList>
    </citation>
    <scope>NUCLEOTIDE SEQUENCE</scope>
    <source>
        <strain evidence="1">20211129_DDA</strain>
        <tissue evidence="1">Liver</tissue>
    </source>
</reference>
<organism evidence="1 2">
    <name type="scientific">Pleurodeles waltl</name>
    <name type="common">Iberian ribbed newt</name>
    <dbReference type="NCBI Taxonomy" id="8319"/>
    <lineage>
        <taxon>Eukaryota</taxon>
        <taxon>Metazoa</taxon>
        <taxon>Chordata</taxon>
        <taxon>Craniata</taxon>
        <taxon>Vertebrata</taxon>
        <taxon>Euteleostomi</taxon>
        <taxon>Amphibia</taxon>
        <taxon>Batrachia</taxon>
        <taxon>Caudata</taxon>
        <taxon>Salamandroidea</taxon>
        <taxon>Salamandridae</taxon>
        <taxon>Pleurodelinae</taxon>
        <taxon>Pleurodeles</taxon>
    </lineage>
</organism>
<sequence>KTQALGMDGLLMVCHVCVQIRPKEAKKTRIKSFVLLEIPRYVLLSIVLDSFRASILVPLHKKGSRLLPTNYTNIALLDVEGKRYAQLLNDDLETWTKEKQSIPRFQTGFLRYCNIEDNLLTMACLIDEALLPNARPLNAAFIDFMNAFDNIPRSCL</sequence>
<feature type="non-terminal residue" evidence="1">
    <location>
        <position position="1"/>
    </location>
</feature>
<dbReference type="EMBL" id="JANPWB010000001">
    <property type="protein sequence ID" value="KAJ1216629.1"/>
    <property type="molecule type" value="Genomic_DNA"/>
</dbReference>
<dbReference type="PANTHER" id="PTHR19446">
    <property type="entry name" value="REVERSE TRANSCRIPTASES"/>
    <property type="match status" value="1"/>
</dbReference>
<dbReference type="AlphaFoldDB" id="A0AAV7WTI0"/>
<evidence type="ECO:0000313" key="2">
    <source>
        <dbReference type="Proteomes" id="UP001066276"/>
    </source>
</evidence>
<evidence type="ECO:0000313" key="1">
    <source>
        <dbReference type="EMBL" id="KAJ1216629.1"/>
    </source>
</evidence>
<keyword evidence="2" id="KW-1185">Reference proteome</keyword>
<comment type="caution">
    <text evidence="1">The sequence shown here is derived from an EMBL/GenBank/DDBJ whole genome shotgun (WGS) entry which is preliminary data.</text>
</comment>
<name>A0AAV7WTI0_PLEWA</name>
<accession>A0AAV7WTI0</accession>
<dbReference type="Proteomes" id="UP001066276">
    <property type="component" value="Chromosome 1_1"/>
</dbReference>
<gene>
    <name evidence="1" type="ORF">NDU88_004230</name>
</gene>
<proteinExistence type="predicted"/>
<protein>
    <recommendedName>
        <fullName evidence="3">Reverse transcriptase domain-containing protein</fullName>
    </recommendedName>
</protein>